<name>A0A0K2T648_LEPSM</name>
<dbReference type="EMBL" id="HACA01004142">
    <property type="protein sequence ID" value="CDW21503.1"/>
    <property type="molecule type" value="Transcribed_RNA"/>
</dbReference>
<protein>
    <submittedName>
        <fullName evidence="1">Uncharacterized protein</fullName>
    </submittedName>
</protein>
<accession>A0A0K2T648</accession>
<proteinExistence type="predicted"/>
<organism evidence="1">
    <name type="scientific">Lepeophtheirus salmonis</name>
    <name type="common">Salmon louse</name>
    <name type="synonym">Caligus salmonis</name>
    <dbReference type="NCBI Taxonomy" id="72036"/>
    <lineage>
        <taxon>Eukaryota</taxon>
        <taxon>Metazoa</taxon>
        <taxon>Ecdysozoa</taxon>
        <taxon>Arthropoda</taxon>
        <taxon>Crustacea</taxon>
        <taxon>Multicrustacea</taxon>
        <taxon>Hexanauplia</taxon>
        <taxon>Copepoda</taxon>
        <taxon>Siphonostomatoida</taxon>
        <taxon>Caligidae</taxon>
        <taxon>Lepeophtheirus</taxon>
    </lineage>
</organism>
<sequence>MDIGNFSHIQHVAKSYKEKIPCTESETIIHTSSNLGISLSDKKCDVCNEDHITFKCPKTLGMPLKKIQDICEEDKLCYK</sequence>
<reference evidence="1" key="1">
    <citation type="submission" date="2014-05" db="EMBL/GenBank/DDBJ databases">
        <authorList>
            <person name="Chronopoulou M."/>
        </authorList>
    </citation>
    <scope>NUCLEOTIDE SEQUENCE</scope>
    <source>
        <tissue evidence="1">Whole organism</tissue>
    </source>
</reference>
<dbReference type="AlphaFoldDB" id="A0A0K2T648"/>
<feature type="non-terminal residue" evidence="1">
    <location>
        <position position="79"/>
    </location>
</feature>
<evidence type="ECO:0000313" key="1">
    <source>
        <dbReference type="EMBL" id="CDW21503.1"/>
    </source>
</evidence>